<reference evidence="1" key="1">
    <citation type="submission" date="2018-02" db="EMBL/GenBank/DDBJ databases">
        <title>The genomes of Aspergillus section Nigri reveals drivers in fungal speciation.</title>
        <authorList>
            <consortium name="DOE Joint Genome Institute"/>
            <person name="Vesth T.C."/>
            <person name="Nybo J."/>
            <person name="Theobald S."/>
            <person name="Brandl J."/>
            <person name="Frisvad J.C."/>
            <person name="Nielsen K.F."/>
            <person name="Lyhne E.K."/>
            <person name="Kogle M.E."/>
            <person name="Kuo A."/>
            <person name="Riley R."/>
            <person name="Clum A."/>
            <person name="Nolan M."/>
            <person name="Lipzen A."/>
            <person name="Salamov A."/>
            <person name="Henrissat B."/>
            <person name="Wiebenga A."/>
            <person name="De vries R.P."/>
            <person name="Grigoriev I.V."/>
            <person name="Mortensen U.H."/>
            <person name="Andersen M.R."/>
            <person name="Baker S.E."/>
        </authorList>
    </citation>
    <scope>NUCLEOTIDE SEQUENCE</scope>
    <source>
        <strain evidence="1">CBS 115574</strain>
    </source>
</reference>
<name>A0ACD1I247_9EURO</name>
<protein>
    <submittedName>
        <fullName evidence="1">Uncharacterized protein</fullName>
    </submittedName>
</protein>
<gene>
    <name evidence="1" type="ORF">BO79DRAFT_221717</name>
</gene>
<evidence type="ECO:0000313" key="2">
    <source>
        <dbReference type="Proteomes" id="UP000249748"/>
    </source>
</evidence>
<dbReference type="EMBL" id="KZ824575">
    <property type="protein sequence ID" value="RAK84357.1"/>
    <property type="molecule type" value="Genomic_DNA"/>
</dbReference>
<accession>A0ACD1I247</accession>
<keyword evidence="2" id="KW-1185">Reference proteome</keyword>
<evidence type="ECO:0000313" key="1">
    <source>
        <dbReference type="EMBL" id="RAK84357.1"/>
    </source>
</evidence>
<sequence>MDWIVYAGIATRLSRTMGFAQQNVSRLVMNRSFEGKGGSETEGNEVMNPDYCYTTGTEIEIACVSRLKPVGQGGPEWILLLTYGVVGIICWEHGTGWTRSSDVRRNLTSCKPSPGIARPLIAGSVLLWALRSRPKHEERWVLATIETLAGPTA</sequence>
<dbReference type="Proteomes" id="UP000249748">
    <property type="component" value="Unassembled WGS sequence"/>
</dbReference>
<proteinExistence type="predicted"/>
<organism evidence="1 2">
    <name type="scientific">Aspergillus costaricaensis CBS 115574</name>
    <dbReference type="NCBI Taxonomy" id="1448317"/>
    <lineage>
        <taxon>Eukaryota</taxon>
        <taxon>Fungi</taxon>
        <taxon>Dikarya</taxon>
        <taxon>Ascomycota</taxon>
        <taxon>Pezizomycotina</taxon>
        <taxon>Eurotiomycetes</taxon>
        <taxon>Eurotiomycetidae</taxon>
        <taxon>Eurotiales</taxon>
        <taxon>Aspergillaceae</taxon>
        <taxon>Aspergillus</taxon>
        <taxon>Aspergillus subgen. Circumdati</taxon>
    </lineage>
</organism>